<sequence>MYYGMIPISYAAVNHYRQHPYNLNHPEGELLNNSARQNENSSETPGHTHAHYGATTCNDKHTHLHPGVTGPPVDTTEGHVHKIYGNTTFDDEHIHQYEAYTSPPIPLPNGYHTHFVEIKTTENDGHTHVIKGFTAASKS</sequence>
<feature type="compositionally biased region" description="Polar residues" evidence="1">
    <location>
        <begin position="31"/>
        <end position="45"/>
    </location>
</feature>
<dbReference type="AlphaFoldDB" id="A0A265NAN4"/>
<reference evidence="2 3" key="1">
    <citation type="submission" date="2017-08" db="EMBL/GenBank/DDBJ databases">
        <title>Virgibacillus indicus sp. nov. and Virgibacillus profoundi sp. nov, two moderately halophilic bacteria isolated from marine sediment by using the Microfluidic Streak Plate.</title>
        <authorList>
            <person name="Xu B."/>
            <person name="Hu B."/>
            <person name="Wang J."/>
            <person name="Zhu Y."/>
            <person name="Huang L."/>
            <person name="Du W."/>
            <person name="Huang Y."/>
        </authorList>
    </citation>
    <scope>NUCLEOTIDE SEQUENCE [LARGE SCALE GENOMIC DNA]</scope>
    <source>
        <strain evidence="2 3">IO3-P2-C2</strain>
    </source>
</reference>
<dbReference type="EMBL" id="NPMS01000004">
    <property type="protein sequence ID" value="OZU88845.1"/>
    <property type="molecule type" value="Genomic_DNA"/>
</dbReference>
<protein>
    <recommendedName>
        <fullName evidence="4">YmaF family protein</fullName>
    </recommendedName>
</protein>
<evidence type="ECO:0000256" key="1">
    <source>
        <dbReference type="SAM" id="MobiDB-lite"/>
    </source>
</evidence>
<accession>A0A265NAN4</accession>
<proteinExistence type="predicted"/>
<gene>
    <name evidence="2" type="ORF">CIL03_11210</name>
</gene>
<comment type="caution">
    <text evidence="2">The sequence shown here is derived from an EMBL/GenBank/DDBJ whole genome shotgun (WGS) entry which is preliminary data.</text>
</comment>
<evidence type="ECO:0008006" key="4">
    <source>
        <dbReference type="Google" id="ProtNLM"/>
    </source>
</evidence>
<name>A0A265NAN4_9BACI</name>
<feature type="region of interest" description="Disordered" evidence="1">
    <location>
        <begin position="24"/>
        <end position="56"/>
    </location>
</feature>
<dbReference type="Pfam" id="PF12788">
    <property type="entry name" value="YmaF"/>
    <property type="match status" value="1"/>
</dbReference>
<evidence type="ECO:0000313" key="2">
    <source>
        <dbReference type="EMBL" id="OZU88845.1"/>
    </source>
</evidence>
<organism evidence="2 3">
    <name type="scientific">Virgibacillus indicus</name>
    <dbReference type="NCBI Taxonomy" id="2024554"/>
    <lineage>
        <taxon>Bacteria</taxon>
        <taxon>Bacillati</taxon>
        <taxon>Bacillota</taxon>
        <taxon>Bacilli</taxon>
        <taxon>Bacillales</taxon>
        <taxon>Bacillaceae</taxon>
        <taxon>Virgibacillus</taxon>
    </lineage>
</organism>
<dbReference type="RefSeq" id="WP_094885937.1">
    <property type="nucleotide sequence ID" value="NZ_NPMS01000004.1"/>
</dbReference>
<dbReference type="OrthoDB" id="2967209at2"/>
<dbReference type="Proteomes" id="UP000216498">
    <property type="component" value="Unassembled WGS sequence"/>
</dbReference>
<evidence type="ECO:0000313" key="3">
    <source>
        <dbReference type="Proteomes" id="UP000216498"/>
    </source>
</evidence>
<keyword evidence="3" id="KW-1185">Reference proteome</keyword>
<dbReference type="InterPro" id="IPR024307">
    <property type="entry name" value="YmaF"/>
</dbReference>